<dbReference type="EMBL" id="UOEY01000123">
    <property type="protein sequence ID" value="VAW41409.1"/>
    <property type="molecule type" value="Genomic_DNA"/>
</dbReference>
<dbReference type="PIRSF" id="PIRSF006421">
    <property type="entry name" value="UCP006421"/>
    <property type="match status" value="1"/>
</dbReference>
<proteinExistence type="predicted"/>
<dbReference type="Gene3D" id="3.10.520.10">
    <property type="entry name" value="ApbE-like domains"/>
    <property type="match status" value="1"/>
</dbReference>
<gene>
    <name evidence="1" type="ORF">MNBD_DELTA04-258</name>
</gene>
<sequence>MRERKNINYRLVMKRGPSKKKRPLSYRERTYRQAGQAGLVSTFVRMVETDLHILAPLDVEDEALRLVAGVRSQVEGYIRHNPVFRHSLRPLPPDATAPAVVREMLAAGRLAGVGPMAAVAGAIAEAVGRGLQKSGVEDLIVENGGDIFTARTRECTVAVFAGESPLSGRMGIRLAPEMMPCGVCCSSGTVGHSLSLGTADAVVVVAPSTAVADAAATRIGNEVGRGRGSLGHALEKVKDLSDISGAVIIRDQQIGAWGEVELVRL</sequence>
<dbReference type="AlphaFoldDB" id="A0A3B0VWY3"/>
<evidence type="ECO:0000313" key="1">
    <source>
        <dbReference type="EMBL" id="VAW41409.1"/>
    </source>
</evidence>
<organism evidence="1">
    <name type="scientific">hydrothermal vent metagenome</name>
    <dbReference type="NCBI Taxonomy" id="652676"/>
    <lineage>
        <taxon>unclassified sequences</taxon>
        <taxon>metagenomes</taxon>
        <taxon>ecological metagenomes</taxon>
    </lineage>
</organism>
<accession>A0A3B0VWY3</accession>
<reference evidence="1" key="1">
    <citation type="submission" date="2018-06" db="EMBL/GenBank/DDBJ databases">
        <authorList>
            <person name="Zhirakovskaya E."/>
        </authorList>
    </citation>
    <scope>NUCLEOTIDE SEQUENCE</scope>
</reference>
<protein>
    <submittedName>
        <fullName evidence="1">Uncharacterized protein</fullName>
    </submittedName>
</protein>
<dbReference type="InterPro" id="IPR007183">
    <property type="entry name" value="UPF0280"/>
</dbReference>
<name>A0A3B0VWY3_9ZZZZ</name>
<dbReference type="InterPro" id="IPR003374">
    <property type="entry name" value="ApbE-like_sf"/>
</dbReference>
<dbReference type="SUPFAM" id="SSF143631">
    <property type="entry name" value="ApbE-like"/>
    <property type="match status" value="1"/>
</dbReference>